<evidence type="ECO:0000313" key="5">
    <source>
        <dbReference type="Proteomes" id="UP001153076"/>
    </source>
</evidence>
<evidence type="ECO:0000256" key="1">
    <source>
        <dbReference type="PROSITE-ProRule" id="PRU00047"/>
    </source>
</evidence>
<keyword evidence="1" id="KW-0862">Zinc</keyword>
<evidence type="ECO:0000256" key="2">
    <source>
        <dbReference type="SAM" id="MobiDB-lite"/>
    </source>
</evidence>
<evidence type="ECO:0000259" key="3">
    <source>
        <dbReference type="PROSITE" id="PS50158"/>
    </source>
</evidence>
<dbReference type="AlphaFoldDB" id="A0A9Q1JJG1"/>
<proteinExistence type="predicted"/>
<dbReference type="Gene3D" id="4.10.60.10">
    <property type="entry name" value="Zinc finger, CCHC-type"/>
    <property type="match status" value="1"/>
</dbReference>
<dbReference type="GO" id="GO:0003676">
    <property type="term" value="F:nucleic acid binding"/>
    <property type="evidence" value="ECO:0007669"/>
    <property type="project" value="InterPro"/>
</dbReference>
<dbReference type="Pfam" id="PF00098">
    <property type="entry name" value="zf-CCHC"/>
    <property type="match status" value="1"/>
</dbReference>
<dbReference type="Proteomes" id="UP001153076">
    <property type="component" value="Unassembled WGS sequence"/>
</dbReference>
<protein>
    <recommendedName>
        <fullName evidence="3">CCHC-type domain-containing protein</fullName>
    </recommendedName>
</protein>
<dbReference type="EMBL" id="JAKOGI010001496">
    <property type="protein sequence ID" value="KAJ8425329.1"/>
    <property type="molecule type" value="Genomic_DNA"/>
</dbReference>
<dbReference type="OrthoDB" id="1743202at2759"/>
<dbReference type="InterPro" id="IPR036875">
    <property type="entry name" value="Znf_CCHC_sf"/>
</dbReference>
<feature type="compositionally biased region" description="Polar residues" evidence="2">
    <location>
        <begin position="25"/>
        <end position="34"/>
    </location>
</feature>
<organism evidence="4 5">
    <name type="scientific">Carnegiea gigantea</name>
    <dbReference type="NCBI Taxonomy" id="171969"/>
    <lineage>
        <taxon>Eukaryota</taxon>
        <taxon>Viridiplantae</taxon>
        <taxon>Streptophyta</taxon>
        <taxon>Embryophyta</taxon>
        <taxon>Tracheophyta</taxon>
        <taxon>Spermatophyta</taxon>
        <taxon>Magnoliopsida</taxon>
        <taxon>eudicotyledons</taxon>
        <taxon>Gunneridae</taxon>
        <taxon>Pentapetalae</taxon>
        <taxon>Caryophyllales</taxon>
        <taxon>Cactineae</taxon>
        <taxon>Cactaceae</taxon>
        <taxon>Cactoideae</taxon>
        <taxon>Echinocereeae</taxon>
        <taxon>Carnegiea</taxon>
    </lineage>
</organism>
<keyword evidence="1" id="KW-0863">Zinc-finger</keyword>
<sequence>MIEFSVSASTTKGHNPQIPPRVAPQGTSSRTSRNPVQCFSCRGRGHYASECPHRTRALEHESFGSPELEEKVVDPEGDLEDLVDVENSLLHDAHLGIGRCLLANPVMNDECKRSTLEELLQVEVLDNLPHDVIYAENQVSPWKEVWVEKRPDNFCRTSLQ</sequence>
<dbReference type="InterPro" id="IPR001878">
    <property type="entry name" value="Znf_CCHC"/>
</dbReference>
<accession>A0A9Q1JJG1</accession>
<evidence type="ECO:0000313" key="4">
    <source>
        <dbReference type="EMBL" id="KAJ8425329.1"/>
    </source>
</evidence>
<reference evidence="4" key="1">
    <citation type="submission" date="2022-04" db="EMBL/GenBank/DDBJ databases">
        <title>Carnegiea gigantea Genome sequencing and assembly v2.</title>
        <authorList>
            <person name="Copetti D."/>
            <person name="Sanderson M.J."/>
            <person name="Burquez A."/>
            <person name="Wojciechowski M.F."/>
        </authorList>
    </citation>
    <scope>NUCLEOTIDE SEQUENCE</scope>
    <source>
        <strain evidence="4">SGP5-SGP5p</strain>
        <tissue evidence="4">Aerial part</tissue>
    </source>
</reference>
<feature type="domain" description="CCHC-type" evidence="3">
    <location>
        <begin position="38"/>
        <end position="52"/>
    </location>
</feature>
<dbReference type="PROSITE" id="PS50158">
    <property type="entry name" value="ZF_CCHC"/>
    <property type="match status" value="1"/>
</dbReference>
<keyword evidence="5" id="KW-1185">Reference proteome</keyword>
<gene>
    <name evidence="4" type="ORF">Cgig2_018946</name>
</gene>
<dbReference type="GO" id="GO:0008270">
    <property type="term" value="F:zinc ion binding"/>
    <property type="evidence" value="ECO:0007669"/>
    <property type="project" value="UniProtKB-KW"/>
</dbReference>
<comment type="caution">
    <text evidence="4">The sequence shown here is derived from an EMBL/GenBank/DDBJ whole genome shotgun (WGS) entry which is preliminary data.</text>
</comment>
<keyword evidence="1" id="KW-0479">Metal-binding</keyword>
<feature type="region of interest" description="Disordered" evidence="2">
    <location>
        <begin position="1"/>
        <end position="34"/>
    </location>
</feature>
<feature type="compositionally biased region" description="Polar residues" evidence="2">
    <location>
        <begin position="1"/>
        <end position="14"/>
    </location>
</feature>
<name>A0A9Q1JJG1_9CARY</name>
<dbReference type="SUPFAM" id="SSF57756">
    <property type="entry name" value="Retrovirus zinc finger-like domains"/>
    <property type="match status" value="1"/>
</dbReference>